<accession>A0A2A2KLY5</accession>
<sequence length="1063" mass="118815">MNLREALSKAKTEEDVKDAYIKALGLKRYHKGLVDIQAEEIWFEAKGNPTAPVVMFGQLLFYLRAARKAGEHIPAFLAVIDREKAAILPTELALPILADKSIVWPKSGSQAGKALAAQVAPYIETHFVVYDIATHEAEFKKAIKGAITEGKIIRTPITPDNLRQVFDKWVSMIGSELGDVSESDYAVLFFADIMHDGKKAAMRDLPAKLLHDDEKPVFVLNGETYELASLHGYRAFWAIYHRPPEEEYRRYLLERRDSLLPIDERSFKGAYYTPLHIVDKAYDELALVLGKNWQRNYIVWDMCCGVGNLEVKHSNYRNVFMSTLDEADVKVMHASQTCVGATIFQYDYLNDDITDFGEIDYSLTNKLPAALRQAISDANNKVAGAKKILVLINPPYAEVTSGGNTVANLEEGTSKAGVTATMVAETLMEGYGKATNELFMQFVGRLHKEIPAVTLAMFSKLKYISTPTLNDFRSKWKAKFLGGFAVHSQAFDGLKGDFPIGFLIWDTGKKQPIKDVEVSVLDRSGKTVGEKSFINYDGQALLTDWVARPPSNSDQVVPLKNAVVPATAAKDLRGTRWSDGAIGWLNCAGNDPQNAGSKTMLFSSGYGSARGFFVNAKNVGQAAVVFAVRRLIKPTWLNDRDQFLQPSSALSDAFKNDCLVWMLFNGSNLSAGADGLKWGGKDWSLTNHFIPFTEKEVGASKGFKSHFMSDYLSKLKLSAEAKAVMKEGQKLWALYHKSSFGRSIRDEYKLNRSDAGWFQIRNALAANNNNVTVDFEPFREAYRALGDKLRPKAEHPWCCFCGGEVPATTIDHIPARTCFRNREYPHTFEFPACDHCQGASRLDEIAFAFWVRALDHNDDNLTDRDFDKLISGLLNNLPDLAPQGIASRNGKRQALRRMGLRMAPGLTLDQAPIVNIDTRLHAYIDRYARKIALALYYREQGRIAKASHRVLATWGQASDQRFLQRSQGFYNMTPIATIGTRPNVDIGDQFRYQCNKADKPDVFAALAEFGRGGVVLQMLVVSEDAALKIDDMRDEGNEPAVQEWIIARDNYPRPNQATQRLSN</sequence>
<organism evidence="1 2">
    <name type="scientific">Diploscapter pachys</name>
    <dbReference type="NCBI Taxonomy" id="2018661"/>
    <lineage>
        <taxon>Eukaryota</taxon>
        <taxon>Metazoa</taxon>
        <taxon>Ecdysozoa</taxon>
        <taxon>Nematoda</taxon>
        <taxon>Chromadorea</taxon>
        <taxon>Rhabditida</taxon>
        <taxon>Rhabditina</taxon>
        <taxon>Rhabditomorpha</taxon>
        <taxon>Rhabditoidea</taxon>
        <taxon>Rhabditidae</taxon>
        <taxon>Diploscapter</taxon>
    </lineage>
</organism>
<proteinExistence type="predicted"/>
<dbReference type="EMBL" id="LIAE01008269">
    <property type="protein sequence ID" value="PAV74849.1"/>
    <property type="molecule type" value="Genomic_DNA"/>
</dbReference>
<evidence type="ECO:0000313" key="2">
    <source>
        <dbReference type="Proteomes" id="UP000218231"/>
    </source>
</evidence>
<dbReference type="InterPro" id="IPR029063">
    <property type="entry name" value="SAM-dependent_MTases_sf"/>
</dbReference>
<keyword evidence="2" id="KW-1185">Reference proteome</keyword>
<name>A0A2A2KLY5_9BILA</name>
<dbReference type="Proteomes" id="UP000218231">
    <property type="component" value="Unassembled WGS sequence"/>
</dbReference>
<gene>
    <name evidence="1" type="ORF">WR25_20152</name>
</gene>
<comment type="caution">
    <text evidence="1">The sequence shown here is derived from an EMBL/GenBank/DDBJ whole genome shotgun (WGS) entry which is preliminary data.</text>
</comment>
<dbReference type="Gene3D" id="3.40.50.150">
    <property type="entry name" value="Vaccinia Virus protein VP39"/>
    <property type="match status" value="1"/>
</dbReference>
<reference evidence="1 2" key="1">
    <citation type="journal article" date="2017" name="Curr. Biol.">
        <title>Genome architecture and evolution of a unichromosomal asexual nematode.</title>
        <authorList>
            <person name="Fradin H."/>
            <person name="Zegar C."/>
            <person name="Gutwein M."/>
            <person name="Lucas J."/>
            <person name="Kovtun M."/>
            <person name="Corcoran D."/>
            <person name="Baugh L.R."/>
            <person name="Kiontke K."/>
            <person name="Gunsalus K."/>
            <person name="Fitch D.H."/>
            <person name="Piano F."/>
        </authorList>
    </citation>
    <scope>NUCLEOTIDE SEQUENCE [LARGE SCALE GENOMIC DNA]</scope>
    <source>
        <strain evidence="1">PF1309</strain>
    </source>
</reference>
<protein>
    <submittedName>
        <fullName evidence="1">Uncharacterized protein</fullName>
    </submittedName>
</protein>
<evidence type="ECO:0000313" key="1">
    <source>
        <dbReference type="EMBL" id="PAV74849.1"/>
    </source>
</evidence>
<dbReference type="SUPFAM" id="SSF53335">
    <property type="entry name" value="S-adenosyl-L-methionine-dependent methyltransferases"/>
    <property type="match status" value="1"/>
</dbReference>
<dbReference type="AlphaFoldDB" id="A0A2A2KLY5"/>